<reference evidence="1" key="1">
    <citation type="submission" date="2023-01" db="EMBL/GenBank/DDBJ databases">
        <title>Genome assembly of the deep-sea coral Lophelia pertusa.</title>
        <authorList>
            <person name="Herrera S."/>
            <person name="Cordes E."/>
        </authorList>
    </citation>
    <scope>NUCLEOTIDE SEQUENCE</scope>
    <source>
        <strain evidence="1">USNM1676648</strain>
        <tissue evidence="1">Polyp</tissue>
    </source>
</reference>
<evidence type="ECO:0000313" key="1">
    <source>
        <dbReference type="EMBL" id="KAJ7382385.1"/>
    </source>
</evidence>
<dbReference type="OrthoDB" id="5959788at2759"/>
<organism evidence="1 2">
    <name type="scientific">Desmophyllum pertusum</name>
    <dbReference type="NCBI Taxonomy" id="174260"/>
    <lineage>
        <taxon>Eukaryota</taxon>
        <taxon>Metazoa</taxon>
        <taxon>Cnidaria</taxon>
        <taxon>Anthozoa</taxon>
        <taxon>Hexacorallia</taxon>
        <taxon>Scleractinia</taxon>
        <taxon>Caryophylliina</taxon>
        <taxon>Caryophylliidae</taxon>
        <taxon>Desmophyllum</taxon>
    </lineage>
</organism>
<dbReference type="Proteomes" id="UP001163046">
    <property type="component" value="Unassembled WGS sequence"/>
</dbReference>
<sequence length="791" mass="89865">MTQDEMKKLLALAESESERKRLKYAVVKSAGMSNTKAKRVYGVSGVSDTKQKVEQAIKDACAIREAIENIAKFVTIAIVMKLKQLIVRVRHTEDDDTEDQPLQAHQKDKTDGGFPHQFQLKDFVNEEETYKHTTDTGSVFMNSHQLRDVLQRCDLNWFYFVRVLKDLLNVTAAALNQLLLDFSGQLHLVGFSDEEEQIIEQSRQAFLSNERLMENTRENNADVEVRSDSESSEAGIWAMGVESLMDERGKLLIKKRRAAIRRNSIREIKKRLAEKRLLKRRRSKKVGKIISECPGVGEAIEDFVKQCGAGADAWRRTVKKKATFRRIKEHLEGKYGRSISYGSVVQLCCAHNKRRRSAARYHGLANVVTKRARKGFNICYNPDQHWSSSLYSALDKLQYKDGSNITNIGRDDQAGFRLNTMATHKLHATLCVKGSEHCTTRSDYVNKYPSTLQTTSYNFPAIGTTGEICAGIVKAPVLYKKNAAQHFCDLQMIEKQEEIRPAFTNPITNERKEVKCARVDGSYDEGPSHLEVEYWWTVRHLNTESRMELVTSRNSGASHKNRVELQNGCLAFAHANLFIPSTLNGSCLNSSGKVDEKLLSENLNSAIDVYISRVDKAPCAGTEIHLYRGADSADYQEQNELLKVFLKGSKAAKEKLKKDHPDDYAHFKQIWDVRESHLRKDLPLKYIFCLSCCYQEGCVHPKCKEGNPSEETSWYPGGPPLSFIPIPTADSKWCYGRQNCDECQGLCSGHYLKVEDLWQHVSNGGKVQAETPSEIILREFNRHQKRAGYQK</sequence>
<keyword evidence="2" id="KW-1185">Reference proteome</keyword>
<proteinExistence type="predicted"/>
<protein>
    <submittedName>
        <fullName evidence="1">Uncharacterized protein</fullName>
    </submittedName>
</protein>
<evidence type="ECO:0000313" key="2">
    <source>
        <dbReference type="Proteomes" id="UP001163046"/>
    </source>
</evidence>
<accession>A0A9W9ZJ55</accession>
<dbReference type="AlphaFoldDB" id="A0A9W9ZJ55"/>
<dbReference type="EMBL" id="MU825925">
    <property type="protein sequence ID" value="KAJ7382385.1"/>
    <property type="molecule type" value="Genomic_DNA"/>
</dbReference>
<name>A0A9W9ZJ55_9CNID</name>
<gene>
    <name evidence="1" type="ORF">OS493_035226</name>
</gene>
<comment type="caution">
    <text evidence="1">The sequence shown here is derived from an EMBL/GenBank/DDBJ whole genome shotgun (WGS) entry which is preliminary data.</text>
</comment>